<dbReference type="SMART" id="SM00155">
    <property type="entry name" value="PLDc"/>
    <property type="match status" value="2"/>
</dbReference>
<keyword evidence="8 12" id="KW-0443">Lipid metabolism</keyword>
<dbReference type="RefSeq" id="WP_090243754.1">
    <property type="nucleotide sequence ID" value="NZ_FNOU01000004.1"/>
</dbReference>
<proteinExistence type="inferred from homology"/>
<evidence type="ECO:0000313" key="16">
    <source>
        <dbReference type="Proteomes" id="UP000199652"/>
    </source>
</evidence>
<dbReference type="PROSITE" id="PS50035">
    <property type="entry name" value="PLD"/>
    <property type="match status" value="2"/>
</dbReference>
<keyword evidence="9 12" id="KW-0472">Membrane</keyword>
<keyword evidence="10 12" id="KW-0594">Phospholipid biosynthesis</keyword>
<dbReference type="Pfam" id="PF13091">
    <property type="entry name" value="PLDc_2"/>
    <property type="match status" value="2"/>
</dbReference>
<keyword evidence="6" id="KW-0677">Repeat</keyword>
<dbReference type="InterPro" id="IPR022924">
    <property type="entry name" value="Cardiolipin_synthase"/>
</dbReference>
<comment type="function">
    <text evidence="12">Catalyzes the reversible phosphatidyl group transfer from one phosphatidylglycerol molecule to another to form cardiolipin (CL) (diphosphatidylglycerol) and glycerol.</text>
</comment>
<dbReference type="FunFam" id="3.30.870.10:FF:000014">
    <property type="entry name" value="Cardiolipin synthase"/>
    <property type="match status" value="1"/>
</dbReference>
<dbReference type="HAMAP" id="MF_01916">
    <property type="entry name" value="Cardiolipin_synth_Cls"/>
    <property type="match status" value="1"/>
</dbReference>
<reference evidence="16" key="1">
    <citation type="submission" date="2016-10" db="EMBL/GenBank/DDBJ databases">
        <authorList>
            <person name="Varghese N."/>
            <person name="Submissions S."/>
        </authorList>
    </citation>
    <scope>NUCLEOTIDE SEQUENCE [LARGE SCALE GENOMIC DNA]</scope>
    <source>
        <strain evidence="16">VPI 5359</strain>
    </source>
</reference>
<feature type="active site" evidence="12">
    <location>
        <position position="414"/>
    </location>
</feature>
<dbReference type="NCBIfam" id="TIGR04265">
    <property type="entry name" value="bac_cardiolipin"/>
    <property type="match status" value="1"/>
</dbReference>
<keyword evidence="4 12" id="KW-0808">Transferase</keyword>
<dbReference type="EMBL" id="FNOU01000004">
    <property type="protein sequence ID" value="SDX62866.1"/>
    <property type="molecule type" value="Genomic_DNA"/>
</dbReference>
<accession>A0A1H3D937</accession>
<feature type="active site" evidence="12">
    <location>
        <position position="407"/>
    </location>
</feature>
<keyword evidence="2 12" id="KW-1003">Cell membrane</keyword>
<evidence type="ECO:0000256" key="12">
    <source>
        <dbReference type="HAMAP-Rule" id="MF_01916"/>
    </source>
</evidence>
<evidence type="ECO:0000256" key="4">
    <source>
        <dbReference type="ARBA" id="ARBA00022679"/>
    </source>
</evidence>
<gene>
    <name evidence="15" type="ORF">SAMN04488579_104133</name>
</gene>
<feature type="active site" evidence="12">
    <location>
        <position position="227"/>
    </location>
</feature>
<keyword evidence="7 12" id="KW-1133">Transmembrane helix</keyword>
<dbReference type="InterPro" id="IPR025202">
    <property type="entry name" value="PLD-like_dom"/>
</dbReference>
<feature type="active site" evidence="12">
    <location>
        <position position="232"/>
    </location>
</feature>
<dbReference type="PANTHER" id="PTHR21248:SF22">
    <property type="entry name" value="PHOSPHOLIPASE D"/>
    <property type="match status" value="1"/>
</dbReference>
<dbReference type="SUPFAM" id="SSF56024">
    <property type="entry name" value="Phospholipase D/nuclease"/>
    <property type="match status" value="2"/>
</dbReference>
<dbReference type="InterPro" id="IPR027379">
    <property type="entry name" value="CLS_N"/>
</dbReference>
<feature type="active site" evidence="12">
    <location>
        <position position="225"/>
    </location>
</feature>
<name>A0A1H3D937_EUBBA</name>
<keyword evidence="16" id="KW-1185">Reference proteome</keyword>
<protein>
    <recommendedName>
        <fullName evidence="12 13">Cardiolipin synthase</fullName>
        <shortName evidence="12">CL synthase</shortName>
        <ecNumber evidence="12 13">2.7.8.-</ecNumber>
    </recommendedName>
</protein>
<evidence type="ECO:0000256" key="8">
    <source>
        <dbReference type="ARBA" id="ARBA00023098"/>
    </source>
</evidence>
<dbReference type="GO" id="GO:0005886">
    <property type="term" value="C:plasma membrane"/>
    <property type="evidence" value="ECO:0007669"/>
    <property type="project" value="UniProtKB-SubCell"/>
</dbReference>
<feature type="active site" evidence="12">
    <location>
        <position position="409"/>
    </location>
</feature>
<evidence type="ECO:0000256" key="13">
    <source>
        <dbReference type="NCBIfam" id="TIGR04265"/>
    </source>
</evidence>
<evidence type="ECO:0000256" key="2">
    <source>
        <dbReference type="ARBA" id="ARBA00022475"/>
    </source>
</evidence>
<evidence type="ECO:0000259" key="14">
    <source>
        <dbReference type="PROSITE" id="PS50035"/>
    </source>
</evidence>
<evidence type="ECO:0000256" key="5">
    <source>
        <dbReference type="ARBA" id="ARBA00022692"/>
    </source>
</evidence>
<feature type="domain" description="PLD phosphodiesterase" evidence="14">
    <location>
        <begin position="220"/>
        <end position="247"/>
    </location>
</feature>
<dbReference type="CDD" id="cd09112">
    <property type="entry name" value="PLDc_CLS_2"/>
    <property type="match status" value="1"/>
</dbReference>
<feature type="domain" description="PLD phosphodiesterase" evidence="14">
    <location>
        <begin position="402"/>
        <end position="429"/>
    </location>
</feature>
<comment type="catalytic activity">
    <reaction evidence="12">
        <text>2 a 1,2-diacyl-sn-glycero-3-phospho-(1'-sn-glycerol) = a cardiolipin + glycerol</text>
        <dbReference type="Rhea" id="RHEA:31451"/>
        <dbReference type="ChEBI" id="CHEBI:17754"/>
        <dbReference type="ChEBI" id="CHEBI:62237"/>
        <dbReference type="ChEBI" id="CHEBI:64716"/>
    </reaction>
</comment>
<dbReference type="InterPro" id="IPR030874">
    <property type="entry name" value="Cardiolipin_synth_Firmi"/>
</dbReference>
<evidence type="ECO:0000256" key="6">
    <source>
        <dbReference type="ARBA" id="ARBA00022737"/>
    </source>
</evidence>
<keyword evidence="5 12" id="KW-0812">Transmembrane</keyword>
<comment type="subcellular location">
    <subcellularLocation>
        <location evidence="1 12">Cell membrane</location>
        <topology evidence="1 12">Multi-pass membrane protein</topology>
    </subcellularLocation>
</comment>
<evidence type="ECO:0000256" key="10">
    <source>
        <dbReference type="ARBA" id="ARBA00023209"/>
    </source>
</evidence>
<feature type="transmembrane region" description="Helical" evidence="12">
    <location>
        <begin position="37"/>
        <end position="57"/>
    </location>
</feature>
<comment type="similarity">
    <text evidence="12">Belongs to the phospholipase D family. Cardiolipin synthase subfamily.</text>
</comment>
<dbReference type="OrthoDB" id="9762009at2"/>
<evidence type="ECO:0000256" key="11">
    <source>
        <dbReference type="ARBA" id="ARBA00023264"/>
    </source>
</evidence>
<keyword evidence="3 12" id="KW-0444">Lipid biosynthesis</keyword>
<organism evidence="15 16">
    <name type="scientific">Eubacterium barkeri</name>
    <name type="common">Clostridium barkeri</name>
    <dbReference type="NCBI Taxonomy" id="1528"/>
    <lineage>
        <taxon>Bacteria</taxon>
        <taxon>Bacillati</taxon>
        <taxon>Bacillota</taxon>
        <taxon>Clostridia</taxon>
        <taxon>Eubacteriales</taxon>
        <taxon>Eubacteriaceae</taxon>
        <taxon>Eubacterium</taxon>
    </lineage>
</organism>
<dbReference type="CDD" id="cd09110">
    <property type="entry name" value="PLDc_CLS_1"/>
    <property type="match status" value="1"/>
</dbReference>
<dbReference type="Gene3D" id="3.30.870.10">
    <property type="entry name" value="Endonuclease Chain A"/>
    <property type="match status" value="2"/>
</dbReference>
<keyword evidence="11 12" id="KW-1208">Phospholipid metabolism</keyword>
<dbReference type="GO" id="GO:0008808">
    <property type="term" value="F:cardiolipin synthase activity"/>
    <property type="evidence" value="ECO:0007669"/>
    <property type="project" value="UniProtKB-UniRule"/>
</dbReference>
<sequence>MLLFPLNSKLEIFVFILNIIMTFVIIFLERKTPKSTYAWLLFLWIIPILGFVFYLFLSQNLTRRKIYRYDTPEEEEYQKMMLGKSLIHFGSDDDTQKQLFHQYHNNIDYNINTCEAFFTNNNCIDIYTDGHAKFEALFKAIEEAKSSIHLEYYIIKYDDLGRRLLTLLTRKASEGVEVRLLYDEMGGRYIPRRKLKEFARAGGEYGAFFPTKLRVVNLRVNYRDHRKIAVIDGQTAFIGGYNIGDEYLGKNPKMGYWRDTHLRISGYAVYELQRRFFLDWRTSDNIDPIDLDPGCIGRYYPDMPKICGAGIQIVSSGPDDPNQVIKQDFLRMITNAKEHIYIQSPYFVPDESVLESLKIAILSGVDVRIMIPDKPDHIFIYWATLAYVGELVEYGAKIYIYENGFLHAKTITVDDEICAVGSCNFDIRSFSLNFESNAFVYDQGTATALRHIFHRDIEKSQRYDLETYRSRPRRIKIKESISRLFAPLL</sequence>
<dbReference type="STRING" id="1528.SAMN04488579_104133"/>
<dbReference type="Proteomes" id="UP000199652">
    <property type="component" value="Unassembled WGS sequence"/>
</dbReference>
<evidence type="ECO:0000313" key="15">
    <source>
        <dbReference type="EMBL" id="SDX62866.1"/>
    </source>
</evidence>
<dbReference type="AlphaFoldDB" id="A0A1H3D937"/>
<dbReference type="PANTHER" id="PTHR21248">
    <property type="entry name" value="CARDIOLIPIN SYNTHASE"/>
    <property type="match status" value="1"/>
</dbReference>
<evidence type="ECO:0000256" key="1">
    <source>
        <dbReference type="ARBA" id="ARBA00004651"/>
    </source>
</evidence>
<dbReference type="EC" id="2.7.8.-" evidence="12 13"/>
<dbReference type="InterPro" id="IPR001736">
    <property type="entry name" value="PLipase_D/transphosphatidylase"/>
</dbReference>
<dbReference type="Pfam" id="PF13396">
    <property type="entry name" value="PLDc_N"/>
    <property type="match status" value="1"/>
</dbReference>
<dbReference type="GO" id="GO:0032049">
    <property type="term" value="P:cardiolipin biosynthetic process"/>
    <property type="evidence" value="ECO:0007669"/>
    <property type="project" value="UniProtKB-UniRule"/>
</dbReference>
<evidence type="ECO:0000256" key="7">
    <source>
        <dbReference type="ARBA" id="ARBA00022989"/>
    </source>
</evidence>
<feature type="transmembrane region" description="Helical" evidence="12">
    <location>
        <begin position="12"/>
        <end position="28"/>
    </location>
</feature>
<evidence type="ECO:0000256" key="9">
    <source>
        <dbReference type="ARBA" id="ARBA00023136"/>
    </source>
</evidence>
<evidence type="ECO:0000256" key="3">
    <source>
        <dbReference type="ARBA" id="ARBA00022516"/>
    </source>
</evidence>